<dbReference type="PANTHER" id="PTHR23076">
    <property type="entry name" value="METALLOPROTEASE M41 FTSH"/>
    <property type="match status" value="1"/>
</dbReference>
<feature type="domain" description="AAA+ ATPase" evidence="19">
    <location>
        <begin position="224"/>
        <end position="363"/>
    </location>
</feature>
<feature type="region of interest" description="Disordered" evidence="18">
    <location>
        <begin position="1"/>
        <end position="23"/>
    </location>
</feature>
<dbReference type="InterPro" id="IPR037219">
    <property type="entry name" value="Peptidase_M41-like"/>
</dbReference>
<organism evidence="20 21">
    <name type="scientific">Sediminicurvatus halobius</name>
    <dbReference type="NCBI Taxonomy" id="2182432"/>
    <lineage>
        <taxon>Bacteria</taxon>
        <taxon>Pseudomonadati</taxon>
        <taxon>Pseudomonadota</taxon>
        <taxon>Gammaproteobacteria</taxon>
        <taxon>Chromatiales</taxon>
        <taxon>Ectothiorhodospiraceae</taxon>
        <taxon>Sediminicurvatus</taxon>
    </lineage>
</organism>
<keyword evidence="7 15" id="KW-0547">Nucleotide-binding</keyword>
<evidence type="ECO:0000256" key="2">
    <source>
        <dbReference type="ARBA" id="ARBA00010044"/>
    </source>
</evidence>
<protein>
    <recommendedName>
        <fullName evidence="15">ATP-dependent zinc metalloprotease FtsH</fullName>
        <ecNumber evidence="15">3.4.24.-</ecNumber>
    </recommendedName>
</protein>
<sequence>MSEQQPERRRPEGNGSSGAPQPPQISPWYTFIWLSVLILVLSTWTQGEQAPGVREIPYSEFRAAVVDGEVREVTLRGNRLRGEFTDAAAERRGGAEATPRFYTIVPAQEDRTLLRLLEAHQVTVRAEPTEGPWWQQLLLGVVPWILLLAVFFWLWFYAQRRMMAQGGPGGLFGFGRSRARRFREKTPSVTMDQVAGVENAKRDLMEIVEFLRDPGRFRALGAKIPRGVLMVGPPGTGKTLIARAVAGEAGVTFFSISGSEFIEMFVGVGASRVRDLFQNARKEAPALIFIDELDAIGRSRGTGLGGGHDEREQTLNQILTEMDGFEGHEDVIVLAATNRPDVLDPALLRPGRFDRKVVLDRPHRDARRQILAVHTRQVPLADDVDLDRIAARTIGFAGADLANLVNEAALLAARRGLEKVDADCFEAARDRIVLGERREVSLDEEERRVVAYHECGHALAAWLLPHTDPLEKVTVIPHGQALGVTEQLPDEERYNFRESYLRDRIKVMLGGRAAERVVFDEVSSGAENDLRQATRLVRNMVAKWGMSERLGPLGLNIGDEHVFLGREMAQPRDHSERLAELIDDEVRSLLRELEQETEELLRTHRAALDGLAEAVLERETLDADDVKALLEPKAGRSSAAAERG</sequence>
<feature type="binding site" evidence="15">
    <location>
        <position position="457"/>
    </location>
    <ligand>
        <name>Zn(2+)</name>
        <dbReference type="ChEBI" id="CHEBI:29105"/>
        <note>catalytic</note>
    </ligand>
</feature>
<evidence type="ECO:0000256" key="17">
    <source>
        <dbReference type="SAM" id="Coils"/>
    </source>
</evidence>
<dbReference type="NCBIfam" id="TIGR01241">
    <property type="entry name" value="FtsH_fam"/>
    <property type="match status" value="1"/>
</dbReference>
<reference evidence="20 21" key="1">
    <citation type="submission" date="2018-05" db="EMBL/GenBank/DDBJ databases">
        <title>Spiribacter halobius sp. nov., a moderately halophilic bacterium isolated from marine solar saltern.</title>
        <authorList>
            <person name="Zheng W.-S."/>
            <person name="Lu D.-C."/>
            <person name="Du Z.-J."/>
        </authorList>
    </citation>
    <scope>NUCLEOTIDE SEQUENCE [LARGE SCALE GENOMIC DNA]</scope>
    <source>
        <strain evidence="20 21">E85</strain>
    </source>
</reference>
<keyword evidence="6 15" id="KW-0479">Metal-binding</keyword>
<dbReference type="InterPro" id="IPR027417">
    <property type="entry name" value="P-loop_NTPase"/>
</dbReference>
<keyword evidence="17" id="KW-0175">Coiled coil</keyword>
<keyword evidence="20" id="KW-0131">Cell cycle</keyword>
<comment type="subcellular location">
    <subcellularLocation>
        <location evidence="15">Cell membrane</location>
        <topology evidence="15">Multi-pass membrane protein</topology>
        <orientation evidence="15">Cytoplasmic side</orientation>
    </subcellularLocation>
    <subcellularLocation>
        <location evidence="1">Membrane</location>
    </subcellularLocation>
</comment>
<evidence type="ECO:0000256" key="8">
    <source>
        <dbReference type="ARBA" id="ARBA00022801"/>
    </source>
</evidence>
<evidence type="ECO:0000256" key="9">
    <source>
        <dbReference type="ARBA" id="ARBA00022833"/>
    </source>
</evidence>
<dbReference type="InterPro" id="IPR011546">
    <property type="entry name" value="Pept_M41_FtsH_extracell"/>
</dbReference>
<dbReference type="CDD" id="cd19501">
    <property type="entry name" value="RecA-like_FtsH"/>
    <property type="match status" value="1"/>
</dbReference>
<dbReference type="InterPro" id="IPR003960">
    <property type="entry name" value="ATPase_AAA_CS"/>
</dbReference>
<dbReference type="FunFam" id="3.40.50.300:FF:000001">
    <property type="entry name" value="ATP-dependent zinc metalloprotease FtsH"/>
    <property type="match status" value="1"/>
</dbReference>
<dbReference type="GO" id="GO:0030163">
    <property type="term" value="P:protein catabolic process"/>
    <property type="evidence" value="ECO:0007669"/>
    <property type="project" value="UniProtKB-UniRule"/>
</dbReference>
<dbReference type="InterPro" id="IPR041569">
    <property type="entry name" value="AAA_lid_3"/>
</dbReference>
<evidence type="ECO:0000313" key="21">
    <source>
        <dbReference type="Proteomes" id="UP000245474"/>
    </source>
</evidence>
<keyword evidence="12 15" id="KW-0482">Metalloprotease</keyword>
<dbReference type="RefSeq" id="WP_109677103.1">
    <property type="nucleotide sequence ID" value="NZ_QFFI01000006.1"/>
</dbReference>
<evidence type="ECO:0000256" key="5">
    <source>
        <dbReference type="ARBA" id="ARBA00022692"/>
    </source>
</evidence>
<dbReference type="HAMAP" id="MF_01458">
    <property type="entry name" value="FtsH"/>
    <property type="match status" value="1"/>
</dbReference>
<feature type="compositionally biased region" description="Basic and acidic residues" evidence="18">
    <location>
        <begin position="1"/>
        <end position="12"/>
    </location>
</feature>
<dbReference type="GO" id="GO:0005524">
    <property type="term" value="F:ATP binding"/>
    <property type="evidence" value="ECO:0007669"/>
    <property type="project" value="UniProtKB-UniRule"/>
</dbReference>
<feature type="transmembrane region" description="Helical" evidence="15">
    <location>
        <begin position="133"/>
        <end position="156"/>
    </location>
</feature>
<evidence type="ECO:0000256" key="10">
    <source>
        <dbReference type="ARBA" id="ARBA00022840"/>
    </source>
</evidence>
<dbReference type="Gene3D" id="1.20.58.760">
    <property type="entry name" value="Peptidase M41"/>
    <property type="match status" value="1"/>
</dbReference>
<dbReference type="SUPFAM" id="SSF140990">
    <property type="entry name" value="FtsH protease domain-like"/>
    <property type="match status" value="1"/>
</dbReference>
<dbReference type="GO" id="GO:0008270">
    <property type="term" value="F:zinc ion binding"/>
    <property type="evidence" value="ECO:0007669"/>
    <property type="project" value="UniProtKB-UniRule"/>
</dbReference>
<comment type="caution">
    <text evidence="15">Lacks conserved residue(s) required for the propagation of feature annotation.</text>
</comment>
<dbReference type="PANTHER" id="PTHR23076:SF97">
    <property type="entry name" value="ATP-DEPENDENT ZINC METALLOPROTEASE YME1L1"/>
    <property type="match status" value="1"/>
</dbReference>
<dbReference type="GO" id="GO:0005886">
    <property type="term" value="C:plasma membrane"/>
    <property type="evidence" value="ECO:0007669"/>
    <property type="project" value="UniProtKB-SubCell"/>
</dbReference>
<dbReference type="FunFam" id="1.10.8.60:FF:000001">
    <property type="entry name" value="ATP-dependent zinc metalloprotease FtsH"/>
    <property type="match status" value="1"/>
</dbReference>
<keyword evidence="13 15" id="KW-0472">Membrane</keyword>
<evidence type="ECO:0000256" key="12">
    <source>
        <dbReference type="ARBA" id="ARBA00023049"/>
    </source>
</evidence>
<dbReference type="InterPro" id="IPR000642">
    <property type="entry name" value="Peptidase_M41"/>
</dbReference>
<feature type="binding site" evidence="15">
    <location>
        <position position="453"/>
    </location>
    <ligand>
        <name>Zn(2+)</name>
        <dbReference type="ChEBI" id="CHEBI:29105"/>
        <note>catalytic</note>
    </ligand>
</feature>
<proteinExistence type="inferred from homology"/>
<evidence type="ECO:0000256" key="15">
    <source>
        <dbReference type="HAMAP-Rule" id="MF_01458"/>
    </source>
</evidence>
<dbReference type="OrthoDB" id="9809379at2"/>
<feature type="active site" evidence="15">
    <location>
        <position position="454"/>
    </location>
</feature>
<feature type="binding site" evidence="15">
    <location>
        <position position="529"/>
    </location>
    <ligand>
        <name>Zn(2+)</name>
        <dbReference type="ChEBI" id="CHEBI:29105"/>
        <note>catalytic</note>
    </ligand>
</feature>
<dbReference type="EC" id="3.4.24.-" evidence="15"/>
<dbReference type="SMART" id="SM00382">
    <property type="entry name" value="AAA"/>
    <property type="match status" value="1"/>
</dbReference>
<evidence type="ECO:0000256" key="13">
    <source>
        <dbReference type="ARBA" id="ARBA00023136"/>
    </source>
</evidence>
<dbReference type="Pfam" id="PF01434">
    <property type="entry name" value="Peptidase_M41"/>
    <property type="match status" value="1"/>
</dbReference>
<dbReference type="GO" id="GO:0006508">
    <property type="term" value="P:proteolysis"/>
    <property type="evidence" value="ECO:0007669"/>
    <property type="project" value="UniProtKB-KW"/>
</dbReference>
<feature type="binding site" evidence="15">
    <location>
        <begin position="232"/>
        <end position="239"/>
    </location>
    <ligand>
        <name>ATP</name>
        <dbReference type="ChEBI" id="CHEBI:30616"/>
    </ligand>
</feature>
<dbReference type="GO" id="GO:0004176">
    <property type="term" value="F:ATP-dependent peptidase activity"/>
    <property type="evidence" value="ECO:0007669"/>
    <property type="project" value="InterPro"/>
</dbReference>
<keyword evidence="10 15" id="KW-0067">ATP-binding</keyword>
<keyword evidence="11 15" id="KW-1133">Transmembrane helix</keyword>
<keyword evidence="8 15" id="KW-0378">Hydrolase</keyword>
<feature type="coiled-coil region" evidence="17">
    <location>
        <begin position="579"/>
        <end position="606"/>
    </location>
</feature>
<comment type="function">
    <text evidence="15">Acts as a processive, ATP-dependent zinc metallopeptidase for both cytoplasmic and membrane proteins. Plays a role in the quality control of integral membrane proteins.</text>
</comment>
<keyword evidence="4 15" id="KW-0645">Protease</keyword>
<comment type="cofactor">
    <cofactor evidence="15">
        <name>Zn(2+)</name>
        <dbReference type="ChEBI" id="CHEBI:29105"/>
    </cofactor>
    <text evidence="15">Binds 1 zinc ion per subunit.</text>
</comment>
<dbReference type="AlphaFoldDB" id="A0A2U2N5I6"/>
<dbReference type="InterPro" id="IPR003959">
    <property type="entry name" value="ATPase_AAA_core"/>
</dbReference>
<dbReference type="SUPFAM" id="SSF52540">
    <property type="entry name" value="P-loop containing nucleoside triphosphate hydrolases"/>
    <property type="match status" value="1"/>
</dbReference>
<keyword evidence="20" id="KW-0132">Cell division</keyword>
<evidence type="ECO:0000256" key="1">
    <source>
        <dbReference type="ARBA" id="ARBA00004370"/>
    </source>
</evidence>
<dbReference type="Gene3D" id="1.10.8.60">
    <property type="match status" value="1"/>
</dbReference>
<keyword evidence="21" id="KW-1185">Reference proteome</keyword>
<dbReference type="Pfam" id="PF17862">
    <property type="entry name" value="AAA_lid_3"/>
    <property type="match status" value="1"/>
</dbReference>
<keyword evidence="5 15" id="KW-0812">Transmembrane</keyword>
<evidence type="ECO:0000256" key="4">
    <source>
        <dbReference type="ARBA" id="ARBA00022670"/>
    </source>
</evidence>
<dbReference type="InterPro" id="IPR003593">
    <property type="entry name" value="AAA+_ATPase"/>
</dbReference>
<comment type="similarity">
    <text evidence="16">Belongs to the AAA ATPase family.</text>
</comment>
<dbReference type="EMBL" id="QFFI01000006">
    <property type="protein sequence ID" value="PWG64353.1"/>
    <property type="molecule type" value="Genomic_DNA"/>
</dbReference>
<dbReference type="GO" id="GO:0004222">
    <property type="term" value="F:metalloendopeptidase activity"/>
    <property type="evidence" value="ECO:0007669"/>
    <property type="project" value="InterPro"/>
</dbReference>
<comment type="subunit">
    <text evidence="15">Homohexamer.</text>
</comment>
<dbReference type="Gene3D" id="3.40.50.300">
    <property type="entry name" value="P-loop containing nucleotide triphosphate hydrolases"/>
    <property type="match status" value="1"/>
</dbReference>
<comment type="similarity">
    <text evidence="14 15">In the central section; belongs to the AAA ATPase family.</text>
</comment>
<dbReference type="Pfam" id="PF06480">
    <property type="entry name" value="FtsH_ext"/>
    <property type="match status" value="1"/>
</dbReference>
<comment type="caution">
    <text evidence="20">The sequence shown here is derived from an EMBL/GenBank/DDBJ whole genome shotgun (WGS) entry which is preliminary data.</text>
</comment>
<evidence type="ECO:0000256" key="14">
    <source>
        <dbReference type="ARBA" id="ARBA00061570"/>
    </source>
</evidence>
<dbReference type="GO" id="GO:0016887">
    <property type="term" value="F:ATP hydrolysis activity"/>
    <property type="evidence" value="ECO:0007669"/>
    <property type="project" value="UniProtKB-UniRule"/>
</dbReference>
<evidence type="ECO:0000256" key="3">
    <source>
        <dbReference type="ARBA" id="ARBA00022475"/>
    </source>
</evidence>
<name>A0A2U2N5I6_9GAMM</name>
<dbReference type="InterPro" id="IPR005936">
    <property type="entry name" value="FtsH"/>
</dbReference>
<dbReference type="GO" id="GO:0051301">
    <property type="term" value="P:cell division"/>
    <property type="evidence" value="ECO:0007669"/>
    <property type="project" value="UniProtKB-KW"/>
</dbReference>
<dbReference type="PROSITE" id="PS00674">
    <property type="entry name" value="AAA"/>
    <property type="match status" value="1"/>
</dbReference>
<evidence type="ECO:0000313" key="20">
    <source>
        <dbReference type="EMBL" id="PWG64353.1"/>
    </source>
</evidence>
<accession>A0A2U2N5I6</accession>
<evidence type="ECO:0000259" key="19">
    <source>
        <dbReference type="SMART" id="SM00382"/>
    </source>
</evidence>
<gene>
    <name evidence="15" type="primary">ftsH</name>
    <name evidence="20" type="ORF">DEM34_05590</name>
</gene>
<keyword evidence="9 15" id="KW-0862">Zinc</keyword>
<keyword evidence="3 15" id="KW-1003">Cell membrane</keyword>
<dbReference type="Pfam" id="PF00004">
    <property type="entry name" value="AAA"/>
    <property type="match status" value="1"/>
</dbReference>
<comment type="similarity">
    <text evidence="2 15">In the C-terminal section; belongs to the peptidase M41 family.</text>
</comment>
<evidence type="ECO:0000256" key="18">
    <source>
        <dbReference type="SAM" id="MobiDB-lite"/>
    </source>
</evidence>
<evidence type="ECO:0000256" key="7">
    <source>
        <dbReference type="ARBA" id="ARBA00022741"/>
    </source>
</evidence>
<evidence type="ECO:0000256" key="11">
    <source>
        <dbReference type="ARBA" id="ARBA00022989"/>
    </source>
</evidence>
<dbReference type="Gene3D" id="3.30.720.210">
    <property type="match status" value="1"/>
</dbReference>
<evidence type="ECO:0000256" key="16">
    <source>
        <dbReference type="RuleBase" id="RU003651"/>
    </source>
</evidence>
<dbReference type="Proteomes" id="UP000245474">
    <property type="component" value="Unassembled WGS sequence"/>
</dbReference>
<dbReference type="FunFam" id="1.20.58.760:FF:000001">
    <property type="entry name" value="ATP-dependent zinc metalloprotease FtsH"/>
    <property type="match status" value="1"/>
</dbReference>
<evidence type="ECO:0000256" key="6">
    <source>
        <dbReference type="ARBA" id="ARBA00022723"/>
    </source>
</evidence>